<sequence length="345" mass="36424">MILDSVGMFDAVAAFPEQLEVAAGAAAVAVADAALPAHEDIANVVALGMGTSGQVGSILREIAGPLMAVPLVTHRGYGAPNFTDGSTLVLAISCSGDSEETLDAAQSAHEDGATVICISSGGALERFATENHLTHLGVVPEAPVRRAALGSMLVPALLTLDAVGLFPGAAVWIRDSIDQVSRRRDALIGEHNEARRMARRLGRAFPIIYGGDGLGGSAAERWKTQFNDNAKVAAFANQVPELTHNEVCGWGQDGDVTRQVFQLFLLRHDFEHPQTSRRLDVIDDILDEVVGAIHSVNAQGEGMLAQLLDLMLIGDFVSLYAATEQGLDPGPVPILAELEARVRSL</sequence>
<evidence type="ECO:0000313" key="4">
    <source>
        <dbReference type="EMBL" id="CAB4323448.1"/>
    </source>
</evidence>
<dbReference type="PROSITE" id="PS51464">
    <property type="entry name" value="SIS"/>
    <property type="match status" value="1"/>
</dbReference>
<dbReference type="InterPro" id="IPR019490">
    <property type="entry name" value="Glu6P/Mann6P_isomerase_C"/>
</dbReference>
<dbReference type="EMBL" id="CAEMXZ010000045">
    <property type="protein sequence ID" value="CAB4323448.1"/>
    <property type="molecule type" value="Genomic_DNA"/>
</dbReference>
<dbReference type="InterPro" id="IPR046348">
    <property type="entry name" value="SIS_dom_sf"/>
</dbReference>
<evidence type="ECO:0000313" key="5">
    <source>
        <dbReference type="EMBL" id="CAB4925836.1"/>
    </source>
</evidence>
<proteinExistence type="inferred from homology"/>
<evidence type="ECO:0000256" key="1">
    <source>
        <dbReference type="ARBA" id="ARBA00010523"/>
    </source>
</evidence>
<dbReference type="GO" id="GO:0097367">
    <property type="term" value="F:carbohydrate derivative binding"/>
    <property type="evidence" value="ECO:0007669"/>
    <property type="project" value="InterPro"/>
</dbReference>
<dbReference type="GO" id="GO:1901135">
    <property type="term" value="P:carbohydrate derivative metabolic process"/>
    <property type="evidence" value="ECO:0007669"/>
    <property type="project" value="InterPro"/>
</dbReference>
<dbReference type="Pfam" id="PF10432">
    <property type="entry name" value="bact-PGI_C"/>
    <property type="match status" value="1"/>
</dbReference>
<dbReference type="GO" id="GO:0005975">
    <property type="term" value="P:carbohydrate metabolic process"/>
    <property type="evidence" value="ECO:0007669"/>
    <property type="project" value="InterPro"/>
</dbReference>
<reference evidence="4" key="1">
    <citation type="submission" date="2020-05" db="EMBL/GenBank/DDBJ databases">
        <authorList>
            <person name="Chiriac C."/>
            <person name="Salcher M."/>
            <person name="Ghai R."/>
            <person name="Kavagutti S V."/>
        </authorList>
    </citation>
    <scope>NUCLEOTIDE SEQUENCE</scope>
</reference>
<dbReference type="EMBL" id="CAFBNC010000010">
    <property type="protein sequence ID" value="CAB4925836.1"/>
    <property type="molecule type" value="Genomic_DNA"/>
</dbReference>
<feature type="domain" description="SIS" evidence="3">
    <location>
        <begin position="34"/>
        <end position="163"/>
    </location>
</feature>
<gene>
    <name evidence="4" type="ORF">UFOPK1392_01203</name>
    <name evidence="5" type="ORF">UFOPK3733_00364</name>
</gene>
<comment type="similarity">
    <text evidence="1">Belongs to the PGI/PMI family.</text>
</comment>
<name>A0A6J5YIL8_9ZZZZ</name>
<dbReference type="SUPFAM" id="SSF53697">
    <property type="entry name" value="SIS domain"/>
    <property type="match status" value="1"/>
</dbReference>
<dbReference type="GO" id="GO:0004347">
    <property type="term" value="F:glucose-6-phosphate isomerase activity"/>
    <property type="evidence" value="ECO:0007669"/>
    <property type="project" value="InterPro"/>
</dbReference>
<dbReference type="CDD" id="cd05637">
    <property type="entry name" value="SIS_PGI_PMI_2"/>
    <property type="match status" value="1"/>
</dbReference>
<evidence type="ECO:0000256" key="2">
    <source>
        <dbReference type="ARBA" id="ARBA00023235"/>
    </source>
</evidence>
<dbReference type="Gene3D" id="3.40.50.10490">
    <property type="entry name" value="Glucose-6-phosphate isomerase like protein, domain 1"/>
    <property type="match status" value="2"/>
</dbReference>
<dbReference type="GO" id="GO:0004476">
    <property type="term" value="F:mannose-6-phosphate isomerase activity"/>
    <property type="evidence" value="ECO:0007669"/>
    <property type="project" value="InterPro"/>
</dbReference>
<evidence type="ECO:0000259" key="3">
    <source>
        <dbReference type="PROSITE" id="PS51464"/>
    </source>
</evidence>
<accession>A0A6J5YIL8</accession>
<keyword evidence="2" id="KW-0413">Isomerase</keyword>
<dbReference type="AlphaFoldDB" id="A0A6J5YIL8"/>
<dbReference type="InterPro" id="IPR001347">
    <property type="entry name" value="SIS_dom"/>
</dbReference>
<protein>
    <submittedName>
        <fullName evidence="4">Unannotated protein</fullName>
    </submittedName>
</protein>
<organism evidence="4">
    <name type="scientific">freshwater metagenome</name>
    <dbReference type="NCBI Taxonomy" id="449393"/>
    <lineage>
        <taxon>unclassified sequences</taxon>
        <taxon>metagenomes</taxon>
        <taxon>ecological metagenomes</taxon>
    </lineage>
</organism>